<protein>
    <recommendedName>
        <fullName evidence="4">ATP-grasp domain-containing protein</fullName>
    </recommendedName>
</protein>
<dbReference type="GO" id="GO:0008716">
    <property type="term" value="F:D-alanine-D-alanine ligase activity"/>
    <property type="evidence" value="ECO:0007669"/>
    <property type="project" value="InterPro"/>
</dbReference>
<dbReference type="Proteomes" id="UP000176791">
    <property type="component" value="Unassembled WGS sequence"/>
</dbReference>
<comment type="similarity">
    <text evidence="1">Belongs to the D-alanine--D-alanine ligase family.</text>
</comment>
<sequence>MSSLPRKVAILYSDAKRKYFSTDEDYLTEKNSDLEAEAFLPYLKQLGVKGVPIPADTHLLESLRRVKPQMAINVAVTIKGSFQLAALVPGILELEGIPYTGTTTNGFLLGCNKFLIYTLLEQAGIPVPRFQLFSRVKDPVDKKLCYPLILKLNGEHSNVEIIREAVVENESGLRRRLKYLLKKYQQDVLISEFIDGRELAAFWWQPTDRVFAVERKIKLPGNKTKHEFMDYDLVWHPGKTEADYSEYLQYQSYRDPRLAALVKRAAVAAKMEDYGKFDIRMDNQGNYYFIDANANCYLAAPEFECELSRTLKENGVPFTQALKQLLETAYA</sequence>
<dbReference type="Gene3D" id="3.30.470.20">
    <property type="entry name" value="ATP-grasp fold, B domain"/>
    <property type="match status" value="1"/>
</dbReference>
<dbReference type="STRING" id="1797460.A3E73_00660"/>
<dbReference type="GO" id="GO:0005524">
    <property type="term" value="F:ATP binding"/>
    <property type="evidence" value="ECO:0007669"/>
    <property type="project" value="UniProtKB-UniRule"/>
</dbReference>
<dbReference type="GO" id="GO:0046872">
    <property type="term" value="F:metal ion binding"/>
    <property type="evidence" value="ECO:0007669"/>
    <property type="project" value="InterPro"/>
</dbReference>
<name>A0A1F5DP45_9BACT</name>
<evidence type="ECO:0000256" key="2">
    <source>
        <dbReference type="ARBA" id="ARBA00022598"/>
    </source>
</evidence>
<dbReference type="InterPro" id="IPR011761">
    <property type="entry name" value="ATP-grasp"/>
</dbReference>
<evidence type="ECO:0000313" key="6">
    <source>
        <dbReference type="Proteomes" id="UP000176791"/>
    </source>
</evidence>
<comment type="caution">
    <text evidence="5">The sequence shown here is derived from an EMBL/GenBank/DDBJ whole genome shotgun (WGS) entry which is preliminary data.</text>
</comment>
<gene>
    <name evidence="5" type="ORF">A3E73_00660</name>
</gene>
<evidence type="ECO:0000256" key="1">
    <source>
        <dbReference type="ARBA" id="ARBA00010871"/>
    </source>
</evidence>
<keyword evidence="3" id="KW-0067">ATP-binding</keyword>
<proteinExistence type="inferred from homology"/>
<dbReference type="SUPFAM" id="SSF56059">
    <property type="entry name" value="Glutathione synthetase ATP-binding domain-like"/>
    <property type="match status" value="1"/>
</dbReference>
<dbReference type="EMBL" id="MEZN01000006">
    <property type="protein sequence ID" value="OGD56895.1"/>
    <property type="molecule type" value="Genomic_DNA"/>
</dbReference>
<dbReference type="PANTHER" id="PTHR23132">
    <property type="entry name" value="D-ALANINE--D-ALANINE LIGASE"/>
    <property type="match status" value="1"/>
</dbReference>
<dbReference type="PROSITE" id="PS50975">
    <property type="entry name" value="ATP_GRASP"/>
    <property type="match status" value="1"/>
</dbReference>
<evidence type="ECO:0000259" key="4">
    <source>
        <dbReference type="PROSITE" id="PS50975"/>
    </source>
</evidence>
<organism evidence="5 6">
    <name type="scientific">Candidatus Beckwithbacteria bacterium RIFCSPHIGHO2_12_FULL_47_17</name>
    <dbReference type="NCBI Taxonomy" id="1797460"/>
    <lineage>
        <taxon>Bacteria</taxon>
        <taxon>Candidatus Beckwithiibacteriota</taxon>
    </lineage>
</organism>
<reference evidence="5 6" key="1">
    <citation type="journal article" date="2016" name="Nat. Commun.">
        <title>Thousands of microbial genomes shed light on interconnected biogeochemical processes in an aquifer system.</title>
        <authorList>
            <person name="Anantharaman K."/>
            <person name="Brown C.T."/>
            <person name="Hug L.A."/>
            <person name="Sharon I."/>
            <person name="Castelle C.J."/>
            <person name="Probst A.J."/>
            <person name="Thomas B.C."/>
            <person name="Singh A."/>
            <person name="Wilkins M.J."/>
            <person name="Karaoz U."/>
            <person name="Brodie E.L."/>
            <person name="Williams K.H."/>
            <person name="Hubbard S.S."/>
            <person name="Banfield J.F."/>
        </authorList>
    </citation>
    <scope>NUCLEOTIDE SEQUENCE [LARGE SCALE GENOMIC DNA]</scope>
</reference>
<dbReference type="Pfam" id="PF07478">
    <property type="entry name" value="Dala_Dala_lig_C"/>
    <property type="match status" value="1"/>
</dbReference>
<evidence type="ECO:0000256" key="3">
    <source>
        <dbReference type="PROSITE-ProRule" id="PRU00409"/>
    </source>
</evidence>
<dbReference type="InterPro" id="IPR011095">
    <property type="entry name" value="Dala_Dala_lig_C"/>
</dbReference>
<accession>A0A1F5DP45</accession>
<feature type="domain" description="ATP-grasp" evidence="4">
    <location>
        <begin position="117"/>
        <end position="327"/>
    </location>
</feature>
<evidence type="ECO:0000313" key="5">
    <source>
        <dbReference type="EMBL" id="OGD56895.1"/>
    </source>
</evidence>
<dbReference type="PANTHER" id="PTHR23132:SF23">
    <property type="entry name" value="D-ALANINE--D-ALANINE LIGASE B"/>
    <property type="match status" value="1"/>
</dbReference>
<dbReference type="AlphaFoldDB" id="A0A1F5DP45"/>
<keyword evidence="2" id="KW-0436">Ligase</keyword>
<keyword evidence="3" id="KW-0547">Nucleotide-binding</keyword>